<dbReference type="Gene3D" id="3.20.130.10">
    <property type="entry name" value="Fe-S hydro-lyase, tartrate dehydratase beta-type, catalytic domain"/>
    <property type="match status" value="1"/>
</dbReference>
<evidence type="ECO:0000256" key="1">
    <source>
        <dbReference type="ARBA" id="ARBA00008876"/>
    </source>
</evidence>
<dbReference type="Proteomes" id="UP000177876">
    <property type="component" value="Unassembled WGS sequence"/>
</dbReference>
<evidence type="ECO:0000313" key="5">
    <source>
        <dbReference type="Proteomes" id="UP000177876"/>
    </source>
</evidence>
<protein>
    <submittedName>
        <fullName evidence="4">Fumarate hydratase</fullName>
    </submittedName>
</protein>
<keyword evidence="2" id="KW-0456">Lyase</keyword>
<dbReference type="AlphaFoldDB" id="A0A1F2WQ95"/>
<dbReference type="InterPro" id="IPR036660">
    <property type="entry name" value="Fe-S_hydroAse_TtdB_cat_sf"/>
</dbReference>
<evidence type="ECO:0000259" key="3">
    <source>
        <dbReference type="Pfam" id="PF05683"/>
    </source>
</evidence>
<dbReference type="SUPFAM" id="SSF117457">
    <property type="entry name" value="FumA C-terminal domain-like"/>
    <property type="match status" value="1"/>
</dbReference>
<dbReference type="EMBL" id="MELK01000019">
    <property type="protein sequence ID" value="OFW59052.1"/>
    <property type="molecule type" value="Genomic_DNA"/>
</dbReference>
<accession>A0A1F2WQ95</accession>
<dbReference type="InterPro" id="IPR004647">
    <property type="entry name" value="Fe-S_hydro-lyase_TtdB-typ_cat"/>
</dbReference>
<dbReference type="STRING" id="1797197.A2Y75_00290"/>
<organism evidence="4 5">
    <name type="scientific">Candidatus Solincola sediminis</name>
    <dbReference type="NCBI Taxonomy" id="1797199"/>
    <lineage>
        <taxon>Bacteria</taxon>
        <taxon>Bacillati</taxon>
        <taxon>Actinomycetota</taxon>
        <taxon>Candidatus Geothermincolia</taxon>
        <taxon>Candidatus Geothermincolales</taxon>
        <taxon>Candidatus Geothermincolaceae</taxon>
        <taxon>Candidatus Solincola</taxon>
    </lineage>
</organism>
<dbReference type="GO" id="GO:0016836">
    <property type="term" value="F:hydro-lyase activity"/>
    <property type="evidence" value="ECO:0007669"/>
    <property type="project" value="InterPro"/>
</dbReference>
<feature type="domain" description="Fe-S hydro-lyase tartrate dehydratase beta-type catalytic" evidence="3">
    <location>
        <begin position="9"/>
        <end position="174"/>
    </location>
</feature>
<evidence type="ECO:0000313" key="4">
    <source>
        <dbReference type="EMBL" id="OFW59052.1"/>
    </source>
</evidence>
<name>A0A1F2WQ95_9ACTN</name>
<gene>
    <name evidence="4" type="ORF">A2Y75_00290</name>
</gene>
<proteinExistence type="inferred from homology"/>
<evidence type="ECO:0000256" key="2">
    <source>
        <dbReference type="ARBA" id="ARBA00023239"/>
    </source>
</evidence>
<sequence>MKKIKLPLDRKTREKLRAGDVVLLEGRLFTARDQAHRRLVEALSRGDVLPLELRDEIIFYAGPTPVPEGKKSGSIGPTTSARMDPFAARLAEQGVAAFIGKGPRSQEVCRALAENGTLYLVAVGGAGALLGSRVKTIRTVAYEDLGPEAIYELEVEDFPVIVACDLQGADIHNSNS</sequence>
<dbReference type="PANTHER" id="PTHR43351:SF2">
    <property type="entry name" value="L(+)-TARTRATE DEHYDRATASE SUBUNIT BETA-RELATED"/>
    <property type="match status" value="1"/>
</dbReference>
<dbReference type="PANTHER" id="PTHR43351">
    <property type="entry name" value="L(+)-TARTRATE DEHYDRATASE SUBUNIT BETA"/>
    <property type="match status" value="1"/>
</dbReference>
<comment type="similarity">
    <text evidence="1">Belongs to the class-I fumarase family.</text>
</comment>
<comment type="caution">
    <text evidence="4">The sequence shown here is derived from an EMBL/GenBank/DDBJ whole genome shotgun (WGS) entry which is preliminary data.</text>
</comment>
<reference evidence="4 5" key="1">
    <citation type="journal article" date="2016" name="Nat. Commun.">
        <title>Thousands of microbial genomes shed light on interconnected biogeochemical processes in an aquifer system.</title>
        <authorList>
            <person name="Anantharaman K."/>
            <person name="Brown C.T."/>
            <person name="Hug L.A."/>
            <person name="Sharon I."/>
            <person name="Castelle C.J."/>
            <person name="Probst A.J."/>
            <person name="Thomas B.C."/>
            <person name="Singh A."/>
            <person name="Wilkins M.J."/>
            <person name="Karaoz U."/>
            <person name="Brodie E.L."/>
            <person name="Williams K.H."/>
            <person name="Hubbard S.S."/>
            <person name="Banfield J.F."/>
        </authorList>
    </citation>
    <scope>NUCLEOTIDE SEQUENCE [LARGE SCALE GENOMIC DNA]</scope>
</reference>
<dbReference type="NCBIfam" id="TIGR00723">
    <property type="entry name" value="ttdB_fumA_fumB"/>
    <property type="match status" value="1"/>
</dbReference>
<dbReference type="Pfam" id="PF05683">
    <property type="entry name" value="Fumerase_C"/>
    <property type="match status" value="1"/>
</dbReference>